<keyword evidence="1" id="KW-0472">Membrane</keyword>
<dbReference type="EMBL" id="LR877155">
    <property type="protein sequence ID" value="CAD2218359.1"/>
    <property type="molecule type" value="Genomic_DNA"/>
</dbReference>
<dbReference type="AlphaFoldDB" id="A0A7G2CFQ4"/>
<evidence type="ECO:0000313" key="2">
    <source>
        <dbReference type="EMBL" id="CAD2218359.1"/>
    </source>
</evidence>
<dbReference type="VEuPathDB" id="TriTrypDB:ADEAN_000584700"/>
<keyword evidence="1" id="KW-1133">Transmembrane helix</keyword>
<feature type="transmembrane region" description="Helical" evidence="1">
    <location>
        <begin position="147"/>
        <end position="167"/>
    </location>
</feature>
<proteinExistence type="predicted"/>
<evidence type="ECO:0000313" key="3">
    <source>
        <dbReference type="Proteomes" id="UP000515908"/>
    </source>
</evidence>
<gene>
    <name evidence="2" type="ORF">ADEAN_000584700</name>
</gene>
<dbReference type="OrthoDB" id="1716625at2759"/>
<dbReference type="InterPro" id="IPR027417">
    <property type="entry name" value="P-loop_NTPase"/>
</dbReference>
<accession>A0A7G2CFQ4</accession>
<feature type="transmembrane region" description="Helical" evidence="1">
    <location>
        <begin position="173"/>
        <end position="192"/>
    </location>
</feature>
<sequence>MFDPANPGTTGETLDVLTRSLAGCEHKFLLVLNKVDVFEKVEDFARAYGSLCWNLSKVIKLKDMPRIFITCTPLEKGETAGKATPASIIPEEETRRQRNLILQELLAAPLRRLDNLIAETEESVENLIMSLEVCNQLRYQLFERQTMMLVTFVVSAVTVPALIYAVSTLSMSATILLSTLSVAGFYLMALLGQSNLKAFNQRLIAESDNTVHSLYGKNYTNEMHLRWINVVRPRLTKVASSRTMDGSCDIHELPKTSKRSIRQLKSLLTNRPPSAA</sequence>
<organism evidence="2 3">
    <name type="scientific">Angomonas deanei</name>
    <dbReference type="NCBI Taxonomy" id="59799"/>
    <lineage>
        <taxon>Eukaryota</taxon>
        <taxon>Discoba</taxon>
        <taxon>Euglenozoa</taxon>
        <taxon>Kinetoplastea</taxon>
        <taxon>Metakinetoplastina</taxon>
        <taxon>Trypanosomatida</taxon>
        <taxon>Trypanosomatidae</taxon>
        <taxon>Strigomonadinae</taxon>
        <taxon>Angomonas</taxon>
    </lineage>
</organism>
<dbReference type="Gene3D" id="3.40.50.300">
    <property type="entry name" value="P-loop containing nucleotide triphosphate hydrolases"/>
    <property type="match status" value="1"/>
</dbReference>
<protein>
    <submittedName>
        <fullName evidence="2">Uncharacterized protein</fullName>
    </submittedName>
</protein>
<evidence type="ECO:0000256" key="1">
    <source>
        <dbReference type="SAM" id="Phobius"/>
    </source>
</evidence>
<dbReference type="Proteomes" id="UP000515908">
    <property type="component" value="Chromosome 11"/>
</dbReference>
<name>A0A7G2CFQ4_9TRYP</name>
<reference evidence="2 3" key="1">
    <citation type="submission" date="2020-08" db="EMBL/GenBank/DDBJ databases">
        <authorList>
            <person name="Newling K."/>
            <person name="Davey J."/>
            <person name="Forrester S."/>
        </authorList>
    </citation>
    <scope>NUCLEOTIDE SEQUENCE [LARGE SCALE GENOMIC DNA]</scope>
    <source>
        <strain evidence="3">Crithidia deanei Carvalho (ATCC PRA-265)</strain>
    </source>
</reference>
<keyword evidence="1" id="KW-0812">Transmembrane</keyword>
<keyword evidence="3" id="KW-1185">Reference proteome</keyword>